<reference evidence="1 2" key="1">
    <citation type="submission" date="2020-09" db="EMBL/GenBank/DDBJ databases">
        <title>De no assembly of potato wild relative species, Solanum commersonii.</title>
        <authorList>
            <person name="Cho K."/>
        </authorList>
    </citation>
    <scope>NUCLEOTIDE SEQUENCE [LARGE SCALE GENOMIC DNA]</scope>
    <source>
        <strain evidence="1">LZ3.2</strain>
        <tissue evidence="1">Leaf</tissue>
    </source>
</reference>
<evidence type="ECO:0000313" key="2">
    <source>
        <dbReference type="Proteomes" id="UP000824120"/>
    </source>
</evidence>
<keyword evidence="2" id="KW-1185">Reference proteome</keyword>
<dbReference type="Proteomes" id="UP000824120">
    <property type="component" value="Chromosome 9"/>
</dbReference>
<comment type="caution">
    <text evidence="1">The sequence shown here is derived from an EMBL/GenBank/DDBJ whole genome shotgun (WGS) entry which is preliminary data.</text>
</comment>
<gene>
    <name evidence="1" type="ORF">H5410_048383</name>
</gene>
<evidence type="ECO:0000313" key="1">
    <source>
        <dbReference type="EMBL" id="KAG5587949.1"/>
    </source>
</evidence>
<name>A0A9J5XJJ4_SOLCO</name>
<proteinExistence type="predicted"/>
<dbReference type="EMBL" id="JACXVP010000009">
    <property type="protein sequence ID" value="KAG5587949.1"/>
    <property type="molecule type" value="Genomic_DNA"/>
</dbReference>
<sequence>MSYTILKSNTEPPINQRKNMIRLCRVVKFKLVNRNISVLISLHDMIHYCYGFARRDSEFQVGMIQPG</sequence>
<organism evidence="1 2">
    <name type="scientific">Solanum commersonii</name>
    <name type="common">Commerson's wild potato</name>
    <name type="synonym">Commerson's nightshade</name>
    <dbReference type="NCBI Taxonomy" id="4109"/>
    <lineage>
        <taxon>Eukaryota</taxon>
        <taxon>Viridiplantae</taxon>
        <taxon>Streptophyta</taxon>
        <taxon>Embryophyta</taxon>
        <taxon>Tracheophyta</taxon>
        <taxon>Spermatophyta</taxon>
        <taxon>Magnoliopsida</taxon>
        <taxon>eudicotyledons</taxon>
        <taxon>Gunneridae</taxon>
        <taxon>Pentapetalae</taxon>
        <taxon>asterids</taxon>
        <taxon>lamiids</taxon>
        <taxon>Solanales</taxon>
        <taxon>Solanaceae</taxon>
        <taxon>Solanoideae</taxon>
        <taxon>Solaneae</taxon>
        <taxon>Solanum</taxon>
    </lineage>
</organism>
<accession>A0A9J5XJJ4</accession>
<dbReference type="AlphaFoldDB" id="A0A9J5XJJ4"/>
<protein>
    <submittedName>
        <fullName evidence="1">Uncharacterized protein</fullName>
    </submittedName>
</protein>